<proteinExistence type="predicted"/>
<dbReference type="RefSeq" id="WP_000960247.1">
    <property type="nucleotide sequence ID" value="NZ_NVNX01000024.1"/>
</dbReference>
<keyword evidence="1" id="KW-0175">Coiled coil</keyword>
<dbReference type="Proteomes" id="UP000220078">
    <property type="component" value="Unassembled WGS sequence"/>
</dbReference>
<organism evidence="2 3">
    <name type="scientific">Bacillus toyonensis</name>
    <dbReference type="NCBI Taxonomy" id="155322"/>
    <lineage>
        <taxon>Bacteria</taxon>
        <taxon>Bacillati</taxon>
        <taxon>Bacillota</taxon>
        <taxon>Bacilli</taxon>
        <taxon>Bacillales</taxon>
        <taxon>Bacillaceae</taxon>
        <taxon>Bacillus</taxon>
        <taxon>Bacillus cereus group</taxon>
    </lineage>
</organism>
<sequence length="83" mass="9850">MLVIQLVKNILDIIEKTKELREEKNEERIENNKIKALWFVATYQEANESQDAKTRGRQPPSSLNYNTITNPKYIWNINVNPYK</sequence>
<accession>A0AB36SVL0</accession>
<evidence type="ECO:0000256" key="1">
    <source>
        <dbReference type="SAM" id="Coils"/>
    </source>
</evidence>
<evidence type="ECO:0000313" key="3">
    <source>
        <dbReference type="Proteomes" id="UP000220078"/>
    </source>
</evidence>
<protein>
    <recommendedName>
        <fullName evidence="4">Transposase</fullName>
    </recommendedName>
</protein>
<name>A0AB36SVL0_9BACI</name>
<evidence type="ECO:0008006" key="4">
    <source>
        <dbReference type="Google" id="ProtNLM"/>
    </source>
</evidence>
<reference evidence="2 3" key="1">
    <citation type="submission" date="2017-09" db="EMBL/GenBank/DDBJ databases">
        <title>Large-scale bioinformatics analysis of Bacillus genomes uncovers conserved roles of natural products in bacterial physiology.</title>
        <authorList>
            <consortium name="Agbiome Team Llc"/>
            <person name="Bleich R.M."/>
            <person name="Kirk G.J."/>
            <person name="Santa Maria K.C."/>
            <person name="Allen S.E."/>
            <person name="Farag S."/>
            <person name="Shank E.A."/>
            <person name="Bowers A."/>
        </authorList>
    </citation>
    <scope>NUCLEOTIDE SEQUENCE [LARGE SCALE GENOMIC DNA]</scope>
    <source>
        <strain evidence="2 3">AFS027629</strain>
    </source>
</reference>
<evidence type="ECO:0000313" key="2">
    <source>
        <dbReference type="EMBL" id="PEN81677.1"/>
    </source>
</evidence>
<dbReference type="EMBL" id="NUAP01000084">
    <property type="protein sequence ID" value="PEN81677.1"/>
    <property type="molecule type" value="Genomic_DNA"/>
</dbReference>
<dbReference type="AlphaFoldDB" id="A0AB36SVL0"/>
<comment type="caution">
    <text evidence="2">The sequence shown here is derived from an EMBL/GenBank/DDBJ whole genome shotgun (WGS) entry which is preliminary data.</text>
</comment>
<feature type="coiled-coil region" evidence="1">
    <location>
        <begin position="7"/>
        <end position="37"/>
    </location>
</feature>
<gene>
    <name evidence="2" type="ORF">CN551_30810</name>
</gene>